<sequence>MLEDFIFVVFTTYLLRAILPVNAASFLQDFGFYHILVLFVVIGCHDTTMQAIYYICVGWQRLVSFARRWRLLVPCLLKLLSRLASGADSCARSAFRWLSGFFSAAASTLARSGSRLLCGRGSSQLPSDFVDLTPFGKCHLAVCVTGPAIREHVWAGARPFAAGACPVMPWMGLDDFSSATAAGPLAKPFAAFRVVRPATAVSAVPYDSAFFRAATSRLPAPPFCMLPPSCPARTFAFAPAAVVPAPVPAPFAALVASPVAAPASAPGPSAACPAALAAGMVKPAPFSFFSAASRRAANDAGIWYGFSPAASVSGLAGFFSARPACGCACRTHIVGRGSCAHRPCATQGIVSRCLDPSRVSKPLPRPLAIRRLRRRAKFLLAERTANLAATKAAVARARTLNALAFGAPGSSLCPRLPAAVVTQPAFGFAWPARSADVGRSPAAFAWPHSGGSLVRAPAFRSSALRAIVSSSAALSVRCWGASEPSSGVAPQRAIGWSPSVFTRTLVVAAAADPSGVGALTA</sequence>
<reference evidence="2 3" key="1">
    <citation type="submission" date="2014-09" db="EMBL/GenBank/DDBJ databases">
        <authorList>
            <person name="Ellenberger Sabrina"/>
        </authorList>
    </citation>
    <scope>NUCLEOTIDE SEQUENCE [LARGE SCALE GENOMIC DNA]</scope>
    <source>
        <strain evidence="2 3">CBS 412.66</strain>
    </source>
</reference>
<dbReference type="EMBL" id="LN719184">
    <property type="protein sequence ID" value="CEP07319.1"/>
    <property type="molecule type" value="Genomic_DNA"/>
</dbReference>
<organism evidence="2 3">
    <name type="scientific">Parasitella parasitica</name>
    <dbReference type="NCBI Taxonomy" id="35722"/>
    <lineage>
        <taxon>Eukaryota</taxon>
        <taxon>Fungi</taxon>
        <taxon>Fungi incertae sedis</taxon>
        <taxon>Mucoromycota</taxon>
        <taxon>Mucoromycotina</taxon>
        <taxon>Mucoromycetes</taxon>
        <taxon>Mucorales</taxon>
        <taxon>Mucorineae</taxon>
        <taxon>Mucoraceae</taxon>
        <taxon>Parasitella</taxon>
    </lineage>
</organism>
<evidence type="ECO:0000256" key="1">
    <source>
        <dbReference type="SAM" id="Phobius"/>
    </source>
</evidence>
<dbReference type="AlphaFoldDB" id="A0A0B7MWQ6"/>
<feature type="transmembrane region" description="Helical" evidence="1">
    <location>
        <begin position="33"/>
        <end position="57"/>
    </location>
</feature>
<proteinExistence type="predicted"/>
<accession>A0A0B7MWQ6</accession>
<protein>
    <submittedName>
        <fullName evidence="2">Uncharacterized protein</fullName>
    </submittedName>
</protein>
<name>A0A0B7MWQ6_9FUNG</name>
<keyword evidence="1" id="KW-0812">Transmembrane</keyword>
<keyword evidence="1" id="KW-0472">Membrane</keyword>
<keyword evidence="3" id="KW-1185">Reference proteome</keyword>
<evidence type="ECO:0000313" key="2">
    <source>
        <dbReference type="EMBL" id="CEP07319.1"/>
    </source>
</evidence>
<evidence type="ECO:0000313" key="3">
    <source>
        <dbReference type="Proteomes" id="UP000054107"/>
    </source>
</evidence>
<dbReference type="Proteomes" id="UP000054107">
    <property type="component" value="Unassembled WGS sequence"/>
</dbReference>
<keyword evidence="1" id="KW-1133">Transmembrane helix</keyword>
<feature type="non-terminal residue" evidence="2">
    <location>
        <position position="521"/>
    </location>
</feature>
<gene>
    <name evidence="2" type="primary">PARPA_00601.1 scaffold 959</name>
</gene>